<dbReference type="AlphaFoldDB" id="A0AAD6FGM7"/>
<feature type="non-terminal residue" evidence="2">
    <location>
        <position position="1"/>
    </location>
</feature>
<protein>
    <submittedName>
        <fullName evidence="2">Uncharacterized protein</fullName>
    </submittedName>
</protein>
<feature type="region of interest" description="Disordered" evidence="1">
    <location>
        <begin position="1"/>
        <end position="38"/>
    </location>
</feature>
<accession>A0AAD6FGM7</accession>
<sequence>EGTGFYGRVGWRTLRRPPPSSPPSPSSLYGSDWSLGGSRDRNCVVLVTRPLRLEPAIKPRSLTQACQMGCQMRFG</sequence>
<feature type="compositionally biased region" description="Pro residues" evidence="1">
    <location>
        <begin position="16"/>
        <end position="25"/>
    </location>
</feature>
<organism evidence="2 3">
    <name type="scientific">Pogonophryne albipinna</name>
    <dbReference type="NCBI Taxonomy" id="1090488"/>
    <lineage>
        <taxon>Eukaryota</taxon>
        <taxon>Metazoa</taxon>
        <taxon>Chordata</taxon>
        <taxon>Craniata</taxon>
        <taxon>Vertebrata</taxon>
        <taxon>Euteleostomi</taxon>
        <taxon>Actinopterygii</taxon>
        <taxon>Neopterygii</taxon>
        <taxon>Teleostei</taxon>
        <taxon>Neoteleostei</taxon>
        <taxon>Acanthomorphata</taxon>
        <taxon>Eupercaria</taxon>
        <taxon>Perciformes</taxon>
        <taxon>Notothenioidei</taxon>
        <taxon>Pogonophryne</taxon>
    </lineage>
</organism>
<dbReference type="EMBL" id="JAPTMU010000013">
    <property type="protein sequence ID" value="KAJ4933135.1"/>
    <property type="molecule type" value="Genomic_DNA"/>
</dbReference>
<comment type="caution">
    <text evidence="2">The sequence shown here is derived from an EMBL/GenBank/DDBJ whole genome shotgun (WGS) entry which is preliminary data.</text>
</comment>
<proteinExistence type="predicted"/>
<reference evidence="2" key="1">
    <citation type="submission" date="2022-11" db="EMBL/GenBank/DDBJ databases">
        <title>Chromosome-level genome of Pogonophryne albipinna.</title>
        <authorList>
            <person name="Jo E."/>
        </authorList>
    </citation>
    <scope>NUCLEOTIDE SEQUENCE</scope>
    <source>
        <strain evidence="2">SGF0006</strain>
        <tissue evidence="2">Muscle</tissue>
    </source>
</reference>
<name>A0AAD6FGM7_9TELE</name>
<evidence type="ECO:0000313" key="2">
    <source>
        <dbReference type="EMBL" id="KAJ4933135.1"/>
    </source>
</evidence>
<keyword evidence="3" id="KW-1185">Reference proteome</keyword>
<gene>
    <name evidence="2" type="ORF">JOQ06_029971</name>
</gene>
<dbReference type="Proteomes" id="UP001219934">
    <property type="component" value="Unassembled WGS sequence"/>
</dbReference>
<evidence type="ECO:0000256" key="1">
    <source>
        <dbReference type="SAM" id="MobiDB-lite"/>
    </source>
</evidence>
<evidence type="ECO:0000313" key="3">
    <source>
        <dbReference type="Proteomes" id="UP001219934"/>
    </source>
</evidence>
<feature type="non-terminal residue" evidence="2">
    <location>
        <position position="75"/>
    </location>
</feature>